<dbReference type="EMBL" id="JAVRIE010000003">
    <property type="protein sequence ID" value="MDT0582723.1"/>
    <property type="molecule type" value="Genomic_DNA"/>
</dbReference>
<dbReference type="RefSeq" id="WP_311361501.1">
    <property type="nucleotide sequence ID" value="NZ_JAVRIE010000003.1"/>
</dbReference>
<organism evidence="1 2">
    <name type="scientific">Brumicola blandensis</name>
    <dbReference type="NCBI Taxonomy" id="3075611"/>
    <lineage>
        <taxon>Bacteria</taxon>
        <taxon>Pseudomonadati</taxon>
        <taxon>Pseudomonadota</taxon>
        <taxon>Gammaproteobacteria</taxon>
        <taxon>Alteromonadales</taxon>
        <taxon>Alteromonadaceae</taxon>
        <taxon>Brumicola</taxon>
    </lineage>
</organism>
<dbReference type="InterPro" id="IPR021936">
    <property type="entry name" value="DUF3549"/>
</dbReference>
<dbReference type="AlphaFoldDB" id="A0AAW8QZX3"/>
<accession>A0AAW8QZX3</accession>
<dbReference type="Proteomes" id="UP001249020">
    <property type="component" value="Unassembled WGS sequence"/>
</dbReference>
<dbReference type="Pfam" id="PF12069">
    <property type="entry name" value="DUF3549"/>
    <property type="match status" value="1"/>
</dbReference>
<gene>
    <name evidence="1" type="ORF">RM544_09225</name>
</gene>
<proteinExistence type="predicted"/>
<name>A0AAW8QZX3_9ALTE</name>
<comment type="caution">
    <text evidence="1">The sequence shown here is derived from an EMBL/GenBank/DDBJ whole genome shotgun (WGS) entry which is preliminary data.</text>
</comment>
<evidence type="ECO:0000313" key="2">
    <source>
        <dbReference type="Proteomes" id="UP001249020"/>
    </source>
</evidence>
<keyword evidence="2" id="KW-1185">Reference proteome</keyword>
<protein>
    <submittedName>
        <fullName evidence="1">DUF3549 family protein</fullName>
    </submittedName>
</protein>
<reference evidence="1 2" key="1">
    <citation type="submission" date="2023-09" db="EMBL/GenBank/DDBJ databases">
        <authorList>
            <person name="Rey-Velasco X."/>
        </authorList>
    </citation>
    <scope>NUCLEOTIDE SEQUENCE [LARGE SCALE GENOMIC DNA]</scope>
    <source>
        <strain evidence="1 2">W409</strain>
    </source>
</reference>
<evidence type="ECO:0000313" key="1">
    <source>
        <dbReference type="EMBL" id="MDT0582723.1"/>
    </source>
</evidence>
<sequence length="348" mass="39458">MTAQTINTIREFLLQAGTEYRVYDMGRGIEKLDNQTFVDLENNLMPVPCPRAGQAWFGVVFWNKQLSHEQYIWFVKIPIDERSLLSQAARNQFLEAVVTALGNNLERTKETGAQLPDNPYIFTPSQQQLADFNALIRKELLLSARLGLSKAVAYLKAPSVLPWEELALQDIADLAVHIERKDIEQALHNNLDKLPFQVLTALCSSFENIRIDAALTDRLIQLFENAEFAEIQHMVLRGLKNSIARDLVKQFLHELIAQGEPDVECLVIIAGRHFRQLSDDSLLVDYLVKVIESDPALQLFRGIYTDLVQVPETRFALLSLMRRNDLPEPLAQAIATLYENASMLKSAS</sequence>